<reference evidence="1" key="1">
    <citation type="submission" date="2022-07" db="EMBL/GenBank/DDBJ databases">
        <title>Phylogenomic reconstructions and comparative analyses of Kickxellomycotina fungi.</title>
        <authorList>
            <person name="Reynolds N.K."/>
            <person name="Stajich J.E."/>
            <person name="Barry K."/>
            <person name="Grigoriev I.V."/>
            <person name="Crous P."/>
            <person name="Smith M.E."/>
        </authorList>
    </citation>
    <scope>NUCLEOTIDE SEQUENCE</scope>
    <source>
        <strain evidence="1">CBS 109366</strain>
    </source>
</reference>
<keyword evidence="1" id="KW-0347">Helicase</keyword>
<evidence type="ECO:0000313" key="2">
    <source>
        <dbReference type="Proteomes" id="UP001140234"/>
    </source>
</evidence>
<organism evidence="1 2">
    <name type="scientific">Coemansia nantahalensis</name>
    <dbReference type="NCBI Taxonomy" id="2789366"/>
    <lineage>
        <taxon>Eukaryota</taxon>
        <taxon>Fungi</taxon>
        <taxon>Fungi incertae sedis</taxon>
        <taxon>Zoopagomycota</taxon>
        <taxon>Kickxellomycotina</taxon>
        <taxon>Kickxellomycetes</taxon>
        <taxon>Kickxellales</taxon>
        <taxon>Kickxellaceae</taxon>
        <taxon>Coemansia</taxon>
    </lineage>
</organism>
<accession>A0ACC1K8W5</accession>
<keyword evidence="1" id="KW-0378">Hydrolase</keyword>
<protein>
    <submittedName>
        <fullName evidence="1">Antiviral helicase ski2</fullName>
    </submittedName>
</protein>
<name>A0ACC1K8W5_9FUNG</name>
<gene>
    <name evidence="1" type="primary">SKI2</name>
    <name evidence="1" type="ORF">IWQ57_000365</name>
</gene>
<keyword evidence="1" id="KW-0547">Nucleotide-binding</keyword>
<keyword evidence="2" id="KW-1185">Reference proteome</keyword>
<comment type="caution">
    <text evidence="1">The sequence shown here is derived from an EMBL/GenBank/DDBJ whole genome shotgun (WGS) entry which is preliminary data.</text>
</comment>
<proteinExistence type="predicted"/>
<keyword evidence="1" id="KW-0067">ATP-binding</keyword>
<dbReference type="EMBL" id="JANBUJ010000010">
    <property type="protein sequence ID" value="KAJ2775575.1"/>
    <property type="molecule type" value="Genomic_DNA"/>
</dbReference>
<evidence type="ECO:0000313" key="1">
    <source>
        <dbReference type="EMBL" id="KAJ2775575.1"/>
    </source>
</evidence>
<sequence length="1192" mass="128566">MDGSILGVVEQEFVLPRAAIANPQLSHAQRLASPTLWLHDAMARPAPRAGTTLVMVRDPVSNEYCAAAEVEVPAEASPMSLARASGKPETYATGCTAQVPFQPGGIAEAASAGEPGDSPAEGELCSVPSGFDRGLFGVRAVAVPELGDSIDLAADRYGAAAPDSPGPGAADSVGAGAGTEPSADSEIDQLVGVDGGGGSAGPSAAGTQRAEAKREWAHVVDVAAGFANFHQLVPRLARAFPFELDVFQKRAVYHLERGDSVFVAAHTSAGKTVVAEYAVALSQLHMTKTIYTSPIKALSNQKFNDFSQTFGEDSVGILTGDVKMRPEAPCLIMTTEVLKNMLYRGADVLRDVEFVVFDECHYINDIERGVVWEEVIIMLPQHVSVILLSATVPNTKEFAEWVGRTKKRDIYVISTTKRPVPLEHYLYVGKNSVGGTDGCAKGMVKIVDQAGTFNTNQWREAYNAVNKAPATPATRGGRGAGHGATRTGGRHTSERQSTTLWVNLVGSLQQQELLPAVVFTFSRKRCEEQANSLRNVDFLNDSRRSQVHIFVERCLKRLKPEDRALPQIVAMRGLLKRGIGVHHSGLLPILKEIVELVFARGLVHCLFATETFAMGVNMPARCVVFSALRKHDGRSFRDLLPGEYTQMAGRAGRRGLDKTGVVVINAAGDVPDSVALHTMILGAATRLESQFHLTYTMVLNLLRAKQLRVEEVIKRSFGESAAQGKAPEHEQRMVRVKAQLDSLPPLGCPICEDDLVQYYQVASSLRRLTARLHAKAANRTPADSSAAALAAGAFCPGRLVLVSRFPRVALGVVVRKLAADGSQLACMVLDPPAEGSSAGTDARRGAPPFPIADIQDTLARLDRPAASYLVQPVQAAAVVAVLDAVVRQLPSGAAANPQSEPVAVPSALAAAILAQVGALRTRAAQAEYPWHKIRVLEFQELACERTRLASGGDGFQCRACPDIASHFLAVHERASLQAELDELSMELSDQNLDLLPDYRLRMDVLKDLGYVDEMGNVQLKGRVACEMNSADALVMTELILDNTLAQLEPEEIIALLSAFVCSEKVEPEGLMERLPPALRAGRERILDAARRVGTIQAAYGLPVSIEEYQREFRFGLMEVAYEWARGLSFLNITTLTDVQEGIVVRCIIRIADVLKNATAAAMLIGDTELKLRLQAAGELIRRDIVFAASLYY</sequence>
<dbReference type="Proteomes" id="UP001140234">
    <property type="component" value="Unassembled WGS sequence"/>
</dbReference>